<dbReference type="AlphaFoldDB" id="A0A9E8HM82"/>
<dbReference type="KEGG" id="asem:NNL22_09015"/>
<dbReference type="Proteomes" id="UP001164472">
    <property type="component" value="Chromosome"/>
</dbReference>
<evidence type="ECO:0000313" key="2">
    <source>
        <dbReference type="EMBL" id="UZW76697.1"/>
    </source>
</evidence>
<gene>
    <name evidence="2" type="ORF">NNL22_09015</name>
</gene>
<keyword evidence="1" id="KW-0175">Coiled coil</keyword>
<name>A0A9E8HM82_9ALTE</name>
<dbReference type="EMBL" id="CP101527">
    <property type="protein sequence ID" value="UZW76697.1"/>
    <property type="molecule type" value="Genomic_DNA"/>
</dbReference>
<dbReference type="Pfam" id="PF03993">
    <property type="entry name" value="DUF349"/>
    <property type="match status" value="4"/>
</dbReference>
<sequence length="953" mass="108774">MLMPTRNINGENKPMSAFLKKLFKPKWKSSNAITRKEYISALNPSTEEDRKILLDLARNDSDNQVRRAAIKKIDSVNTLLSLYQDPSNLIKPAVKDRLEELAKSNSLPIYEIITDESLLVELVTSAETAEQYLGALSRLSASSLESIATDAKLNQLRLSAVELVTEEASLATIEKQAKNKDKRVYQVAKSKLKEIKESKRKRADALAKQETLISSLEAHAKSETVKLYSAKLNSLLDTWNQLGECLDESLIKRFDASKTACELKAEHFKQEQTKAELEQQRIQEQASERTETLNTLEQTFERFKQTPFESASELSALDAIIKTQETRWLEATKNSSIDKAEQKQYQQLMNDLKHYLKSAQCFMGNKDQFAALQDKSDTSDTVDHTLDLKKISHFINQVDWPSHFAAPPLFKALSKAAGNISTQKQKTQQNTDKLQHTIEEQLALLEKDLNNRALKPSALRFKELNQLVRSLDKPTSGQYTGKLQLLGKQLDELKDWYGYAVTPKQNELCEQIERLAEQHLEPQTKADKIKELQDEWKKLGGSSDQKVWLRFKAGCDAAYAPCKDYFEEQKSLKKSNIEKRKTICQQLSDFVNQNDWHNTDWKAVEKINRTAREEWKSCYPVEFKENKQVQKTFNELLAKLDQYLDDERERNKQLKQDIVEKAQSLITHEPLSEAIESAKTLQSEWQKVGITLHKDDRALWKEYRAACDEIFKRRDEANESKQHAINEALAQADALCEEAECLSEKTDTVSAKTLADLRQRFKEISPIPKKEHEKLAARLDNSINYIKSEQDKRKAAEENALWLDANRKSKLIRDAAETLHSGGTIENIAELTNEISSSSEQAQPITNALLDVWTTLTGDTPLAKQPASIEQAKTICIQCEIAAEIESPEEDQALRMQLQVNRLSQGINNQQDGDSKKIELEKHLLEWFQLCLLPKEVRAGLEARIDNVLANRT</sequence>
<reference evidence="2" key="1">
    <citation type="submission" date="2022-07" db="EMBL/GenBank/DDBJ databases">
        <title>Alkalimarinus sp. nov., isolated from gut of a Alitta virens.</title>
        <authorList>
            <person name="Yang A.I."/>
            <person name="Shin N.-R."/>
        </authorList>
    </citation>
    <scope>NUCLEOTIDE SEQUENCE</scope>
    <source>
        <strain evidence="2">FA028</strain>
    </source>
</reference>
<accession>A0A9E8HM82</accession>
<evidence type="ECO:0000256" key="1">
    <source>
        <dbReference type="SAM" id="Coils"/>
    </source>
</evidence>
<feature type="coiled-coil region" evidence="1">
    <location>
        <begin position="626"/>
        <end position="664"/>
    </location>
</feature>
<keyword evidence="3" id="KW-1185">Reference proteome</keyword>
<dbReference type="InterPro" id="IPR007139">
    <property type="entry name" value="DUF349"/>
</dbReference>
<organism evidence="2 3">
    <name type="scientific">Alkalimarinus sediminis</name>
    <dbReference type="NCBI Taxonomy" id="1632866"/>
    <lineage>
        <taxon>Bacteria</taxon>
        <taxon>Pseudomonadati</taxon>
        <taxon>Pseudomonadota</taxon>
        <taxon>Gammaproteobacteria</taxon>
        <taxon>Alteromonadales</taxon>
        <taxon>Alteromonadaceae</taxon>
        <taxon>Alkalimarinus</taxon>
    </lineage>
</organism>
<evidence type="ECO:0000313" key="3">
    <source>
        <dbReference type="Proteomes" id="UP001164472"/>
    </source>
</evidence>
<dbReference type="RefSeq" id="WP_251812845.1">
    <property type="nucleotide sequence ID" value="NZ_CP101527.1"/>
</dbReference>
<proteinExistence type="predicted"/>
<protein>
    <submittedName>
        <fullName evidence="2">DUF349 domain-containing protein</fullName>
    </submittedName>
</protein>